<sequence length="55" mass="6172">MYGTAFINTALTVSMVSLISFASVLFLNNLIVYDFLLPFTNIEQLIKDLTTKGRL</sequence>
<keyword evidence="3" id="KW-1185">Reference proteome</keyword>
<keyword evidence="1" id="KW-0812">Transmembrane</keyword>
<name>A0ABT9ZSM5_9BACI</name>
<organism evidence="2 3">
    <name type="scientific">Evansella vedderi</name>
    <dbReference type="NCBI Taxonomy" id="38282"/>
    <lineage>
        <taxon>Bacteria</taxon>
        <taxon>Bacillati</taxon>
        <taxon>Bacillota</taxon>
        <taxon>Bacilli</taxon>
        <taxon>Bacillales</taxon>
        <taxon>Bacillaceae</taxon>
        <taxon>Evansella</taxon>
    </lineage>
</organism>
<keyword evidence="1" id="KW-1133">Transmembrane helix</keyword>
<protein>
    <submittedName>
        <fullName evidence="2">Uncharacterized protein</fullName>
    </submittedName>
</protein>
<evidence type="ECO:0000256" key="1">
    <source>
        <dbReference type="SAM" id="Phobius"/>
    </source>
</evidence>
<dbReference type="RefSeq" id="WP_307323887.1">
    <property type="nucleotide sequence ID" value="NZ_JAUSUG010000005.1"/>
</dbReference>
<comment type="caution">
    <text evidence="2">The sequence shown here is derived from an EMBL/GenBank/DDBJ whole genome shotgun (WGS) entry which is preliminary data.</text>
</comment>
<gene>
    <name evidence="2" type="ORF">J2S74_001602</name>
</gene>
<dbReference type="EMBL" id="JAUSUG010000005">
    <property type="protein sequence ID" value="MDQ0254227.1"/>
    <property type="molecule type" value="Genomic_DNA"/>
</dbReference>
<dbReference type="Proteomes" id="UP001230005">
    <property type="component" value="Unassembled WGS sequence"/>
</dbReference>
<proteinExistence type="predicted"/>
<accession>A0ABT9ZSM5</accession>
<reference evidence="2 3" key="1">
    <citation type="submission" date="2023-07" db="EMBL/GenBank/DDBJ databases">
        <title>Genomic Encyclopedia of Type Strains, Phase IV (KMG-IV): sequencing the most valuable type-strain genomes for metagenomic binning, comparative biology and taxonomic classification.</title>
        <authorList>
            <person name="Goeker M."/>
        </authorList>
    </citation>
    <scope>NUCLEOTIDE SEQUENCE [LARGE SCALE GENOMIC DNA]</scope>
    <source>
        <strain evidence="2 3">DSM 9768</strain>
    </source>
</reference>
<evidence type="ECO:0000313" key="3">
    <source>
        <dbReference type="Proteomes" id="UP001230005"/>
    </source>
</evidence>
<feature type="transmembrane region" description="Helical" evidence="1">
    <location>
        <begin position="6"/>
        <end position="27"/>
    </location>
</feature>
<evidence type="ECO:0000313" key="2">
    <source>
        <dbReference type="EMBL" id="MDQ0254227.1"/>
    </source>
</evidence>
<keyword evidence="1" id="KW-0472">Membrane</keyword>